<evidence type="ECO:0000313" key="2">
    <source>
        <dbReference type="EMBL" id="BBC29070.1"/>
    </source>
</evidence>
<reference evidence="2 3" key="2">
    <citation type="journal article" date="2023" name="ChemBioChem">
        <title>Acyltransferase Domain Exchange between Two Independent Type I Polyketide Synthases in the Same Producer Strain of Macrolide Antibiotics.</title>
        <authorList>
            <person name="Kudo F."/>
            <person name="Kishikawa K."/>
            <person name="Tsuboi K."/>
            <person name="Kido T."/>
            <person name="Usui T."/>
            <person name="Hashimoto J."/>
            <person name="Shin-Ya K."/>
            <person name="Miyanaga A."/>
            <person name="Eguchi T."/>
        </authorList>
    </citation>
    <scope>NUCLEOTIDE SEQUENCE [LARGE SCALE GENOMIC DNA]</scope>
    <source>
        <strain evidence="2 3">A-8890</strain>
    </source>
</reference>
<evidence type="ECO:0000313" key="3">
    <source>
        <dbReference type="Proteomes" id="UP001321542"/>
    </source>
</evidence>
<gene>
    <name evidence="2" type="ORF">SGFS_003610</name>
</gene>
<accession>A0ABM7F068</accession>
<dbReference type="Proteomes" id="UP001321542">
    <property type="component" value="Chromosome"/>
</dbReference>
<evidence type="ECO:0000256" key="1">
    <source>
        <dbReference type="SAM" id="MobiDB-lite"/>
    </source>
</evidence>
<sequence length="98" mass="10825">MNATNDPSSTVPVPLDPHAARLVAAFRDALVRMRDGEELTTEDLNVANELVQLVQATTDASLAATVMPWFREVFQGRQDGSAPAPSRRVPKSPEPRWW</sequence>
<organism evidence="2 3">
    <name type="scientific">Streptomyces graminofaciens</name>
    <dbReference type="NCBI Taxonomy" id="68212"/>
    <lineage>
        <taxon>Bacteria</taxon>
        <taxon>Bacillati</taxon>
        <taxon>Actinomycetota</taxon>
        <taxon>Actinomycetes</taxon>
        <taxon>Kitasatosporales</taxon>
        <taxon>Streptomycetaceae</taxon>
        <taxon>Streptomyces</taxon>
    </lineage>
</organism>
<feature type="region of interest" description="Disordered" evidence="1">
    <location>
        <begin position="76"/>
        <end position="98"/>
    </location>
</feature>
<dbReference type="EMBL" id="AP018448">
    <property type="protein sequence ID" value="BBC29070.1"/>
    <property type="molecule type" value="Genomic_DNA"/>
</dbReference>
<keyword evidence="3" id="KW-1185">Reference proteome</keyword>
<name>A0ABM7F068_9ACTN</name>
<protein>
    <submittedName>
        <fullName evidence="2">Uncharacterized protein</fullName>
    </submittedName>
</protein>
<reference evidence="2 3" key="1">
    <citation type="journal article" date="2010" name="ChemBioChem">
        <title>Cloning and characterization of the biosynthetic gene cluster of 16-membered macrolide antibiotic FD-891: involvement of a dual functional cytochrome P450 monooxygenase catalyzing epoxidation and hydroxylation.</title>
        <authorList>
            <person name="Kudo F."/>
            <person name="Motegi A."/>
            <person name="Mizoue K."/>
            <person name="Eguchi T."/>
        </authorList>
    </citation>
    <scope>NUCLEOTIDE SEQUENCE [LARGE SCALE GENOMIC DNA]</scope>
    <source>
        <strain evidence="2 3">A-8890</strain>
    </source>
</reference>
<proteinExistence type="predicted"/>
<dbReference type="RefSeq" id="WP_286247052.1">
    <property type="nucleotide sequence ID" value="NZ_AP018448.1"/>
</dbReference>